<keyword evidence="1" id="KW-1133">Transmembrane helix</keyword>
<proteinExistence type="predicted"/>
<evidence type="ECO:0000256" key="1">
    <source>
        <dbReference type="SAM" id="Phobius"/>
    </source>
</evidence>
<keyword evidence="1" id="KW-0812">Transmembrane</keyword>
<dbReference type="AlphaFoldDB" id="A0A832H005"/>
<comment type="caution">
    <text evidence="2">The sequence shown here is derived from an EMBL/GenBank/DDBJ whole genome shotgun (WGS) entry which is preliminary data.</text>
</comment>
<name>A0A832H005_9CYAN</name>
<sequence length="80" mass="8778">MESVLGALDSQVVLLIAAIAVAVLLLRLFFRVLSVGLGMILTIVAIVLVLQYVFGISPRELWFEISHLPQYLVRLAKSIG</sequence>
<accession>A0A832H005</accession>
<evidence type="ECO:0000313" key="2">
    <source>
        <dbReference type="EMBL" id="HGW93179.1"/>
    </source>
</evidence>
<feature type="transmembrane region" description="Helical" evidence="1">
    <location>
        <begin position="36"/>
        <end position="54"/>
    </location>
</feature>
<reference evidence="2" key="1">
    <citation type="journal article" date="2020" name="mSystems">
        <title>Genome- and Community-Level Interaction Insights into Carbon Utilization and Element Cycling Functions of Hydrothermarchaeota in Hydrothermal Sediment.</title>
        <authorList>
            <person name="Zhou Z."/>
            <person name="Liu Y."/>
            <person name="Xu W."/>
            <person name="Pan J."/>
            <person name="Luo Z.H."/>
            <person name="Li M."/>
        </authorList>
    </citation>
    <scope>NUCLEOTIDE SEQUENCE [LARGE SCALE GENOMIC DNA]</scope>
    <source>
        <strain evidence="2">SpSt-402</strain>
    </source>
</reference>
<protein>
    <submittedName>
        <fullName evidence="2">Uncharacterized protein</fullName>
    </submittedName>
</protein>
<feature type="transmembrane region" description="Helical" evidence="1">
    <location>
        <begin position="12"/>
        <end position="30"/>
    </location>
</feature>
<gene>
    <name evidence="2" type="ORF">ENR47_02675</name>
</gene>
<keyword evidence="1" id="KW-0472">Membrane</keyword>
<organism evidence="2">
    <name type="scientific">Oscillatoriales cyanobacterium SpSt-402</name>
    <dbReference type="NCBI Taxonomy" id="2282168"/>
    <lineage>
        <taxon>Bacteria</taxon>
        <taxon>Bacillati</taxon>
        <taxon>Cyanobacteriota</taxon>
        <taxon>Cyanophyceae</taxon>
        <taxon>Oscillatoriophycideae</taxon>
        <taxon>Oscillatoriales</taxon>
    </lineage>
</organism>
<dbReference type="EMBL" id="DSRD01000177">
    <property type="protein sequence ID" value="HGW93179.1"/>
    <property type="molecule type" value="Genomic_DNA"/>
</dbReference>